<dbReference type="EMBL" id="RYZI01000022">
    <property type="protein sequence ID" value="RWA13637.1"/>
    <property type="molecule type" value="Genomic_DNA"/>
</dbReference>
<feature type="compositionally biased region" description="Basic and acidic residues" evidence="1">
    <location>
        <begin position="46"/>
        <end position="66"/>
    </location>
</feature>
<dbReference type="AlphaFoldDB" id="A0A439DGV6"/>
<evidence type="ECO:0000256" key="2">
    <source>
        <dbReference type="SAM" id="Phobius"/>
    </source>
</evidence>
<reference evidence="3 4" key="1">
    <citation type="submission" date="2018-12" db="EMBL/GenBank/DDBJ databases">
        <title>Draft genome sequence of Xylaria grammica IHI A82.</title>
        <authorList>
            <person name="Buettner E."/>
            <person name="Kellner H."/>
        </authorList>
    </citation>
    <scope>NUCLEOTIDE SEQUENCE [LARGE SCALE GENOMIC DNA]</scope>
    <source>
        <strain evidence="3 4">IHI A82</strain>
    </source>
</reference>
<organism evidence="3 4">
    <name type="scientific">Xylaria grammica</name>
    <dbReference type="NCBI Taxonomy" id="363999"/>
    <lineage>
        <taxon>Eukaryota</taxon>
        <taxon>Fungi</taxon>
        <taxon>Dikarya</taxon>
        <taxon>Ascomycota</taxon>
        <taxon>Pezizomycotina</taxon>
        <taxon>Sordariomycetes</taxon>
        <taxon>Xylariomycetidae</taxon>
        <taxon>Xylariales</taxon>
        <taxon>Xylariaceae</taxon>
        <taxon>Xylaria</taxon>
    </lineage>
</organism>
<gene>
    <name evidence="3" type="ORF">EKO27_g1478</name>
</gene>
<keyword evidence="4" id="KW-1185">Reference proteome</keyword>
<evidence type="ECO:0000256" key="1">
    <source>
        <dbReference type="SAM" id="MobiDB-lite"/>
    </source>
</evidence>
<feature type="transmembrane region" description="Helical" evidence="2">
    <location>
        <begin position="216"/>
        <end position="239"/>
    </location>
</feature>
<keyword evidence="2" id="KW-0472">Membrane</keyword>
<evidence type="ECO:0008006" key="5">
    <source>
        <dbReference type="Google" id="ProtNLM"/>
    </source>
</evidence>
<feature type="region of interest" description="Disordered" evidence="1">
    <location>
        <begin position="1"/>
        <end position="124"/>
    </location>
</feature>
<name>A0A439DGV6_9PEZI</name>
<proteinExistence type="predicted"/>
<feature type="compositionally biased region" description="Polar residues" evidence="1">
    <location>
        <begin position="83"/>
        <end position="96"/>
    </location>
</feature>
<protein>
    <recommendedName>
        <fullName evidence="5">Adhesin domain-containing protein</fullName>
    </recommendedName>
</protein>
<evidence type="ECO:0000313" key="3">
    <source>
        <dbReference type="EMBL" id="RWA13637.1"/>
    </source>
</evidence>
<feature type="compositionally biased region" description="Polar residues" evidence="1">
    <location>
        <begin position="163"/>
        <end position="173"/>
    </location>
</feature>
<feature type="region of interest" description="Disordered" evidence="1">
    <location>
        <begin position="241"/>
        <end position="265"/>
    </location>
</feature>
<accession>A0A439DGV6</accession>
<evidence type="ECO:0000313" key="4">
    <source>
        <dbReference type="Proteomes" id="UP000286045"/>
    </source>
</evidence>
<comment type="caution">
    <text evidence="3">The sequence shown here is derived from an EMBL/GenBank/DDBJ whole genome shotgun (WGS) entry which is preliminary data.</text>
</comment>
<dbReference type="Proteomes" id="UP000286045">
    <property type="component" value="Unassembled WGS sequence"/>
</dbReference>
<feature type="compositionally biased region" description="Polar residues" evidence="1">
    <location>
        <begin position="111"/>
        <end position="123"/>
    </location>
</feature>
<sequence>MYYTMNEDSDGEDYANQLSPSDGRFPASSSNETPHIPNVIIPDPTLQRRTESGAESKAREAAEDRLLNSQAESGRRPAEASVFRSSSRLEQAATATSELLSHHHRHHREITYSQSSAHQSASRVFSDRPWAPSVYSDAPPAYSPSPVSPTSSGGISRQHRSRNYNTFGISRNMGSPEVEGERLLGSHPESMSAPVDEGSAAPAWARRARRRLPAWLNWKYGLLVLAVLILSIAFLTGIASPSHSHKGNDSTTPPASPVDKEPGAQENFCQGEQHHYDDQILSLDFERSQNLTFKEAAYKHPGSMAVRVGGHVKVRRLIGGGDPRMVLDIVTNEPDLRLYTSLDAEMQTIKVSVPETYESSVPGQRPCVEIRGTAWVPENAEIGILSLRATHLDILLFDDLSLHVADYTELASVTGHIKAGASEPASHESNTGASLPDLDYVFVPAKDTWAFDSRIIEVRTTSGHIDGNWPLYDLLGLHTTSGSIKVSITPEGELESNPKPAVLSLSTVSGGISAAEPVHDLKRIPQRDYLVDVKSTSGGVRSALAFSAGITVHSTASSIALDLLPVINIDKISPQAPAQLETVTTSGETAVRILEPRFFDDNGKTLGTDNEVLADAASRALDCLEATHKSTSGNIGLHYPQSWEGVISAETTSGRLVARGKDLKIIKSSRGWPGSIMEGRKGTPGKKSTIQVRALLGSMDALIGDES</sequence>
<dbReference type="STRING" id="363999.A0A439DGV6"/>
<keyword evidence="2" id="KW-0812">Transmembrane</keyword>
<keyword evidence="2" id="KW-1133">Transmembrane helix</keyword>
<feature type="region of interest" description="Disordered" evidence="1">
    <location>
        <begin position="137"/>
        <end position="200"/>
    </location>
</feature>